<dbReference type="GO" id="GO:0003677">
    <property type="term" value="F:DNA binding"/>
    <property type="evidence" value="ECO:0007669"/>
    <property type="project" value="UniProtKB-KW"/>
</dbReference>
<reference evidence="3 4" key="1">
    <citation type="journal article" date="2024" name="bioRxiv">
        <title>A reference genome for Trichogramma kaykai: A tiny desert-dwelling parasitoid wasp with competing sex-ratio distorters.</title>
        <authorList>
            <person name="Culotta J."/>
            <person name="Lindsey A.R."/>
        </authorList>
    </citation>
    <scope>NUCLEOTIDE SEQUENCE [LARGE SCALE GENOMIC DNA]</scope>
    <source>
        <strain evidence="3 4">KSX58</strain>
    </source>
</reference>
<gene>
    <name evidence="3" type="ORF">TKK_013409</name>
</gene>
<dbReference type="InterPro" id="IPR010998">
    <property type="entry name" value="Integrase_recombinase_N"/>
</dbReference>
<evidence type="ECO:0000259" key="2">
    <source>
        <dbReference type="Pfam" id="PF13495"/>
    </source>
</evidence>
<evidence type="ECO:0000313" key="3">
    <source>
        <dbReference type="EMBL" id="KAL3392092.1"/>
    </source>
</evidence>
<sequence>METGVFPSSWKRQRLVLLPKPGKPPDEPSSYRPLSAFLRRDIPVEALDIMFASLAKSTLKQYCSALKQWIEFCETKPIPYSDTSSFNVLTFLSDRFKNGASYSTLKTMRSALSLISSNKVGELSYVSRFMKGVYKLRPTKPKYEFTWDTSIVLNKLETIDCTDIKILTYKTIMLLALGTAQRAQTLSLIKLSNITPVARGLEIRIPDIIKTSASERNQPLLQIPFFPEKPGVCIASSLIEYINRTKNIRSGRDKLFISLCKPYKEVSSETISRWIKDC</sequence>
<organism evidence="3 4">
    <name type="scientific">Trichogramma kaykai</name>
    <dbReference type="NCBI Taxonomy" id="54128"/>
    <lineage>
        <taxon>Eukaryota</taxon>
        <taxon>Metazoa</taxon>
        <taxon>Ecdysozoa</taxon>
        <taxon>Arthropoda</taxon>
        <taxon>Hexapoda</taxon>
        <taxon>Insecta</taxon>
        <taxon>Pterygota</taxon>
        <taxon>Neoptera</taxon>
        <taxon>Endopterygota</taxon>
        <taxon>Hymenoptera</taxon>
        <taxon>Apocrita</taxon>
        <taxon>Proctotrupomorpha</taxon>
        <taxon>Chalcidoidea</taxon>
        <taxon>Trichogrammatidae</taxon>
        <taxon>Trichogramma</taxon>
    </lineage>
</organism>
<keyword evidence="4" id="KW-1185">Reference proteome</keyword>
<dbReference type="InterPro" id="IPR004107">
    <property type="entry name" value="Integrase_SAM-like_N"/>
</dbReference>
<evidence type="ECO:0000313" key="4">
    <source>
        <dbReference type="Proteomes" id="UP001627154"/>
    </source>
</evidence>
<dbReference type="Proteomes" id="UP001627154">
    <property type="component" value="Unassembled WGS sequence"/>
</dbReference>
<name>A0ABD2WG50_9HYME</name>
<dbReference type="PANTHER" id="PTHR35617:SF3">
    <property type="entry name" value="CORE-BINDING (CB) DOMAIN-CONTAINING PROTEIN"/>
    <property type="match status" value="1"/>
</dbReference>
<dbReference type="AlphaFoldDB" id="A0ABD2WG50"/>
<dbReference type="PANTHER" id="PTHR35617">
    <property type="entry name" value="PHAGE_INTEGRASE DOMAIN-CONTAINING PROTEIN"/>
    <property type="match status" value="1"/>
</dbReference>
<accession>A0ABD2WG50</accession>
<dbReference type="SUPFAM" id="SSF56349">
    <property type="entry name" value="DNA breaking-rejoining enzymes"/>
    <property type="match status" value="1"/>
</dbReference>
<proteinExistence type="predicted"/>
<dbReference type="EMBL" id="JBJJXI010000107">
    <property type="protein sequence ID" value="KAL3392092.1"/>
    <property type="molecule type" value="Genomic_DNA"/>
</dbReference>
<protein>
    <recommendedName>
        <fullName evidence="2">Integrase SAM-like N-terminal domain-containing protein</fullName>
    </recommendedName>
</protein>
<dbReference type="Pfam" id="PF13495">
    <property type="entry name" value="Phage_int_SAM_4"/>
    <property type="match status" value="1"/>
</dbReference>
<feature type="domain" description="Integrase SAM-like N-terminal" evidence="2">
    <location>
        <begin position="49"/>
        <end position="115"/>
    </location>
</feature>
<evidence type="ECO:0000256" key="1">
    <source>
        <dbReference type="ARBA" id="ARBA00023125"/>
    </source>
</evidence>
<dbReference type="InterPro" id="IPR011010">
    <property type="entry name" value="DNA_brk_join_enz"/>
</dbReference>
<dbReference type="Gene3D" id="1.10.150.130">
    <property type="match status" value="1"/>
</dbReference>
<comment type="caution">
    <text evidence="3">The sequence shown here is derived from an EMBL/GenBank/DDBJ whole genome shotgun (WGS) entry which is preliminary data.</text>
</comment>
<keyword evidence="1" id="KW-0238">DNA-binding</keyword>